<evidence type="ECO:0000256" key="1">
    <source>
        <dbReference type="SAM" id="MobiDB-lite"/>
    </source>
</evidence>
<keyword evidence="4" id="KW-1185">Reference proteome</keyword>
<dbReference type="AlphaFoldDB" id="A0A518DTQ8"/>
<dbReference type="InterPro" id="IPR007172">
    <property type="entry name" value="DUF374"/>
</dbReference>
<dbReference type="Pfam" id="PF04028">
    <property type="entry name" value="DUF374"/>
    <property type="match status" value="1"/>
</dbReference>
<sequence length="269" mass="30683">MSDQSSTFTARLGGFLGAAITQLWQSSIDIQLAQYDITRDPTQPEFQGPNIYLLWHEYITFPIGLWRNCNAALLMSRHRDADVLARVAYHAGFDVVRGSTSRGGATAIRELQEKAKNMNLAITPDGPRGPRRKMSAGPIFLSSRLQIPLVCMGIGYDRPWRTKTWDRFAIARPFSRGRIIGSPAMQMPPDLDRAGIEHYRLRVERMMNFLSDEAETWAVNGDRRIGQRPPRSLHPAPLPRNVRRRQEEERRQLRLAEEEAISLKIHRAA</sequence>
<name>A0A518DTQ8_9BACT</name>
<feature type="domain" description="DUF374" evidence="2">
    <location>
        <begin position="66"/>
        <end position="131"/>
    </location>
</feature>
<dbReference type="Proteomes" id="UP000317648">
    <property type="component" value="Chromosome"/>
</dbReference>
<evidence type="ECO:0000313" key="3">
    <source>
        <dbReference type="EMBL" id="QDU95225.1"/>
    </source>
</evidence>
<evidence type="ECO:0000259" key="2">
    <source>
        <dbReference type="Pfam" id="PF04028"/>
    </source>
</evidence>
<evidence type="ECO:0000313" key="4">
    <source>
        <dbReference type="Proteomes" id="UP000317648"/>
    </source>
</evidence>
<dbReference type="OrthoDB" id="9810508at2"/>
<dbReference type="EMBL" id="CP036433">
    <property type="protein sequence ID" value="QDU95225.1"/>
    <property type="molecule type" value="Genomic_DNA"/>
</dbReference>
<accession>A0A518DTQ8</accession>
<proteinExistence type="predicted"/>
<reference evidence="3 4" key="1">
    <citation type="submission" date="2019-02" db="EMBL/GenBank/DDBJ databases">
        <title>Deep-cultivation of Planctomycetes and their phenomic and genomic characterization uncovers novel biology.</title>
        <authorList>
            <person name="Wiegand S."/>
            <person name="Jogler M."/>
            <person name="Boedeker C."/>
            <person name="Pinto D."/>
            <person name="Vollmers J."/>
            <person name="Rivas-Marin E."/>
            <person name="Kohn T."/>
            <person name="Peeters S.H."/>
            <person name="Heuer A."/>
            <person name="Rast P."/>
            <person name="Oberbeckmann S."/>
            <person name="Bunk B."/>
            <person name="Jeske O."/>
            <person name="Meyerdierks A."/>
            <person name="Storesund J.E."/>
            <person name="Kallscheuer N."/>
            <person name="Luecker S."/>
            <person name="Lage O.M."/>
            <person name="Pohl T."/>
            <person name="Merkel B.J."/>
            <person name="Hornburger P."/>
            <person name="Mueller R.-W."/>
            <person name="Bruemmer F."/>
            <person name="Labrenz M."/>
            <person name="Spormann A.M."/>
            <person name="Op den Camp H."/>
            <person name="Overmann J."/>
            <person name="Amann R."/>
            <person name="Jetten M.S.M."/>
            <person name="Mascher T."/>
            <person name="Medema M.H."/>
            <person name="Devos D.P."/>
            <person name="Kaster A.-K."/>
            <person name="Ovreas L."/>
            <person name="Rohde M."/>
            <person name="Galperin M.Y."/>
            <person name="Jogler C."/>
        </authorList>
    </citation>
    <scope>NUCLEOTIDE SEQUENCE [LARGE SCALE GENOMIC DNA]</scope>
    <source>
        <strain evidence="3 4">Pla85_3_4</strain>
    </source>
</reference>
<dbReference type="KEGG" id="lcre:Pla8534_30400"/>
<feature type="region of interest" description="Disordered" evidence="1">
    <location>
        <begin position="221"/>
        <end position="251"/>
    </location>
</feature>
<organism evidence="3 4">
    <name type="scientific">Lignipirellula cremea</name>
    <dbReference type="NCBI Taxonomy" id="2528010"/>
    <lineage>
        <taxon>Bacteria</taxon>
        <taxon>Pseudomonadati</taxon>
        <taxon>Planctomycetota</taxon>
        <taxon>Planctomycetia</taxon>
        <taxon>Pirellulales</taxon>
        <taxon>Pirellulaceae</taxon>
        <taxon>Lignipirellula</taxon>
    </lineage>
</organism>
<dbReference type="CDD" id="cd07983">
    <property type="entry name" value="LPLAT_DUF374-like"/>
    <property type="match status" value="1"/>
</dbReference>
<dbReference type="RefSeq" id="WP_145053992.1">
    <property type="nucleotide sequence ID" value="NZ_CP036433.1"/>
</dbReference>
<protein>
    <recommendedName>
        <fullName evidence="2">DUF374 domain-containing protein</fullName>
    </recommendedName>
</protein>
<gene>
    <name evidence="3" type="ORF">Pla8534_30400</name>
</gene>